<dbReference type="InterPro" id="IPR051549">
    <property type="entry name" value="PEP_Utilizing_Enz"/>
</dbReference>
<dbReference type="PANTHER" id="PTHR43615">
    <property type="entry name" value="PHOSPHOENOLPYRUVATE SYNTHASE-RELATED"/>
    <property type="match status" value="1"/>
</dbReference>
<dbReference type="OrthoDB" id="6123450at2759"/>
<proteinExistence type="predicted"/>
<accession>A0A8X6MLD5</accession>
<gene>
    <name evidence="1" type="primary">pps_13</name>
    <name evidence="1" type="ORF">TNIN_476591</name>
</gene>
<evidence type="ECO:0000313" key="1">
    <source>
        <dbReference type="EMBL" id="GFS62473.1"/>
    </source>
</evidence>
<keyword evidence="2" id="KW-1185">Reference proteome</keyword>
<evidence type="ECO:0000313" key="2">
    <source>
        <dbReference type="Proteomes" id="UP000886998"/>
    </source>
</evidence>
<sequence length="116" mass="13625">NVLIKALNEWRKGYRKLAKMMVLEGRIPDEDILFFMNLVEIQELLKTRSPKIISKANHRRRRYPVLNKYIFPELSKGYPKPVNINPKIEISDSDNFSMKGIPVRKGVARFSVLHLF</sequence>
<reference evidence="1" key="1">
    <citation type="submission" date="2020-08" db="EMBL/GenBank/DDBJ databases">
        <title>Multicomponent nature underlies the extraordinary mechanical properties of spider dragline silk.</title>
        <authorList>
            <person name="Kono N."/>
            <person name="Nakamura H."/>
            <person name="Mori M."/>
            <person name="Yoshida Y."/>
            <person name="Ohtoshi R."/>
            <person name="Malay A.D."/>
            <person name="Moran D.A.P."/>
            <person name="Tomita M."/>
            <person name="Numata K."/>
            <person name="Arakawa K."/>
        </authorList>
    </citation>
    <scope>NUCLEOTIDE SEQUENCE</scope>
</reference>
<dbReference type="Proteomes" id="UP000886998">
    <property type="component" value="Unassembled WGS sequence"/>
</dbReference>
<organism evidence="1 2">
    <name type="scientific">Trichonephila inaurata madagascariensis</name>
    <dbReference type="NCBI Taxonomy" id="2747483"/>
    <lineage>
        <taxon>Eukaryota</taxon>
        <taxon>Metazoa</taxon>
        <taxon>Ecdysozoa</taxon>
        <taxon>Arthropoda</taxon>
        <taxon>Chelicerata</taxon>
        <taxon>Arachnida</taxon>
        <taxon>Araneae</taxon>
        <taxon>Araneomorphae</taxon>
        <taxon>Entelegynae</taxon>
        <taxon>Araneoidea</taxon>
        <taxon>Nephilidae</taxon>
        <taxon>Trichonephila</taxon>
        <taxon>Trichonephila inaurata</taxon>
    </lineage>
</organism>
<feature type="non-terminal residue" evidence="1">
    <location>
        <position position="1"/>
    </location>
</feature>
<dbReference type="PANTHER" id="PTHR43615:SF1">
    <property type="entry name" value="PPDK_N DOMAIN-CONTAINING PROTEIN"/>
    <property type="match status" value="1"/>
</dbReference>
<dbReference type="EMBL" id="BMAV01027816">
    <property type="protein sequence ID" value="GFS62473.1"/>
    <property type="molecule type" value="Genomic_DNA"/>
</dbReference>
<comment type="caution">
    <text evidence="1">The sequence shown here is derived from an EMBL/GenBank/DDBJ whole genome shotgun (WGS) entry which is preliminary data.</text>
</comment>
<name>A0A8X6MLD5_9ARAC</name>
<dbReference type="AlphaFoldDB" id="A0A8X6MLD5"/>
<protein>
    <submittedName>
        <fullName evidence="1">Phosphoenolpyruvate synthase</fullName>
    </submittedName>
</protein>